<dbReference type="Pfam" id="PF00173">
    <property type="entry name" value="Cyt-b5"/>
    <property type="match status" value="1"/>
</dbReference>
<evidence type="ECO:0000256" key="5">
    <source>
        <dbReference type="ARBA" id="ARBA00022679"/>
    </source>
</evidence>
<feature type="region of interest" description="Disordered" evidence="16">
    <location>
        <begin position="557"/>
        <end position="600"/>
    </location>
</feature>
<feature type="region of interest" description="Disordered" evidence="16">
    <location>
        <begin position="1806"/>
        <end position="1858"/>
    </location>
</feature>
<dbReference type="Gene3D" id="1.20.120.720">
    <property type="entry name" value="Myosin VI head, motor domain, U50 subdomain"/>
    <property type="match status" value="1"/>
</dbReference>
<dbReference type="InterPro" id="IPR004835">
    <property type="entry name" value="Chitin_synth"/>
</dbReference>
<keyword evidence="7 15" id="KW-0547">Nucleotide-binding</keyword>
<evidence type="ECO:0000256" key="13">
    <source>
        <dbReference type="ARBA" id="ARBA00023180"/>
    </source>
</evidence>
<dbReference type="GO" id="GO:0030428">
    <property type="term" value="C:cell septum"/>
    <property type="evidence" value="ECO:0007669"/>
    <property type="project" value="TreeGrafter"/>
</dbReference>
<dbReference type="Gene3D" id="3.90.550.10">
    <property type="entry name" value="Spore Coat Polysaccharide Biosynthesis Protein SpsA, Chain A"/>
    <property type="match status" value="1"/>
</dbReference>
<evidence type="ECO:0000256" key="10">
    <source>
        <dbReference type="ARBA" id="ARBA00023123"/>
    </source>
</evidence>
<dbReference type="Proteomes" id="UP000054107">
    <property type="component" value="Unassembled WGS sequence"/>
</dbReference>
<name>A0A0B7NR62_9FUNG</name>
<dbReference type="EMBL" id="LN733737">
    <property type="protein sequence ID" value="CEP17980.1"/>
    <property type="molecule type" value="Genomic_DNA"/>
</dbReference>
<keyword evidence="12 15" id="KW-0505">Motor protein</keyword>
<dbReference type="PRINTS" id="PR00193">
    <property type="entry name" value="MYOSINHEAVY"/>
</dbReference>
<dbReference type="GO" id="GO:0005524">
    <property type="term" value="F:ATP binding"/>
    <property type="evidence" value="ECO:0007669"/>
    <property type="project" value="UniProtKB-UniRule"/>
</dbReference>
<dbReference type="CDD" id="cd14879">
    <property type="entry name" value="MYSc_Myo17"/>
    <property type="match status" value="1"/>
</dbReference>
<keyword evidence="3" id="KW-1003">Cell membrane</keyword>
<dbReference type="EC" id="2.4.1.16" evidence="2"/>
<evidence type="ECO:0000259" key="18">
    <source>
        <dbReference type="PROSITE" id="PS50255"/>
    </source>
</evidence>
<evidence type="ECO:0000256" key="7">
    <source>
        <dbReference type="ARBA" id="ARBA00022741"/>
    </source>
</evidence>
<dbReference type="Gene3D" id="3.40.850.10">
    <property type="entry name" value="Kinesin motor domain"/>
    <property type="match status" value="2"/>
</dbReference>
<dbReference type="CDD" id="cd04190">
    <property type="entry name" value="Chitin_synth_C"/>
    <property type="match status" value="1"/>
</dbReference>
<gene>
    <name evidence="20" type="primary">PARPA_12280.1 scaffold 44939</name>
</gene>
<feature type="transmembrane region" description="Helical" evidence="17">
    <location>
        <begin position="940"/>
        <end position="962"/>
    </location>
</feature>
<evidence type="ECO:0000256" key="1">
    <source>
        <dbReference type="ARBA" id="ARBA00004651"/>
    </source>
</evidence>
<dbReference type="InterPro" id="IPR029044">
    <property type="entry name" value="Nucleotide-diphossugar_trans"/>
</dbReference>
<sequence>MATRFSRFDLSDQDQMSEDSLTQCLKAGFNSNVIYSRISDSAIVAMNPYKQMPQQNLQYVAEYRDTGSDALEPLPAHINKLTNQAYLHMRRTGIDQSLILSGESGSGKTESFKSVLNHLVQLSSQKKETKLQAQITSVHTVLEAFGNARTGLNDNASRFGKYLELQFNERGRMVGAKLLNYLLDKSRVTECPVHEQTFHIFYQLVAGVSEEEKQILQLNDDLPYRYIPRNMAAAGGEANQFQNVKQAMKVLGIHKKYQARIWQFLACLLHMGQLEFVHDSFVQEAAFVKNTATLDLCADFLGVDPRALESIFTYKTQLIKKDITTLILDSAGAARQRDEIVTSLYSLLFTWLVEYMNTKLCSEAVHNFIGILDLPGPRMQQTSSSFNSFCINIANERLQHFCQRSIFELDVEEYRMEGLPVQDVPYFNNLPCVELLTRPKHGLLDIVNHYSKSASATSAASMVDSFVKYNSNHASFGTKQADTGSRLFTIQHFAGQVAYNPSSFLESNKDIFNADLVQLIRGSETSPASYNSFALELFANNSIHTENHPKQTTAILNAQQPSGPLRGPSMRRSKSTKRSRNALESVIEEEPAGSKSANNKKKNNVSMVLSQLNTAMDELFATLNETVPWFIFCIKPNDNAAPNQFDSNRVRTQVRAWGIPQICQRLKTQYTNFLFHDEFLERYASALSSQGMEKTGDAKQQCQAAIALFKWSNEQALLGATKIFLNEAVWQGLEDGLRTMEKADQRKAKDEKRVTENMATLGAPIINIERDQSSETMSQASFGSNTEFLLPTGGASQSDYNMSGRLDNAAATALAAGLPVPRGTPGGAGSVYTDDQRSFLSDDEYHDYQHPSSSFHETESQFGGSDIYGRHANPEMKQILTGAVVEEEAPEEDEKMSRGRRHWLNFVWFMTWWIPTIFLKWCGKLKRPDIQIAWREKMTLCLCIFFTSGFIIWFLVFFGTLVCPHQDVFSTSELQSHSDKDNAYVAIRGEVFDLTKFAPHHWASQVIPQDSVLEYGGKDASSLFPVQVSALCQGTKGTVSPYVSLDFNPNLTDSNAQYHNFLPDTADPRPDWYFQQMTYLRKNYKLGAMGYTPKDIATQASNQVDMSGIKTTRQWAILNGNVYDLTYYILGGRRFNLPAGVSAPDSSELNFLDNAVVTLFSQKAGQDLTESWKALPLDPDLKYRQEVCLRNLYYAGSVDQRNSARCLFAEYLLLIVTVFLCLVIVFKFLAALQFRTRREPEKHEKFVICQVPCYTEGEEELKKTIDSISALQYDDKRKLLFIICDGMVIGGGNDRPTSRIVLDILGVDSNIDPEPLPFFSVGEGQKQHNMGKVYSGLYESRGHVVPYIVVSKVGKPSERQKPGNRGKRDSQLILMSFLNKVHFNSPMTPFELELYHQIKNVIGVNPSFYEFVLMVDADTEVMPDGLNRMVSVFAHDSKIIGLCGETVLSNEKDSWVTMIQVYEYFISHYMIKAFESLFGTVTCLPGCFCMYRIRAPQKNQPLLISNQIIEDYAINKVDTLHKKNLLHLGEDRYLTTLILKHFPNYKTKFVSDAKCATVAPDRWSVLLSQRRRWINSTIHNLGELVFLPQLCGFCCFSMRFVVMLDLLSTLVQPAIVGYLVYLIYMLATSTSGVPLMSIITIAGVYGLQAVIFLLHRKWEHIIWMIVSIFAIPVFSFMIPIYSYWHFDDFSWGNTRVVMGDKGRKLVMADEGKFDRKTIPVMTWEEYEKSMYDDEDVDINGGGGYFNDNASVGSHGSHRSGYSQGTYYSHQSYISRPGGGVQQQYNPMMAASNQSFMMQAGPPSIRAASPAFNNNLPPSYPMSSSSTPGYSTPTPPPPPMSLSGYPAPGQYTRSQSPFH</sequence>
<evidence type="ECO:0000256" key="17">
    <source>
        <dbReference type="SAM" id="Phobius"/>
    </source>
</evidence>
<evidence type="ECO:0000256" key="8">
    <source>
        <dbReference type="ARBA" id="ARBA00022840"/>
    </source>
</evidence>
<evidence type="ECO:0000256" key="16">
    <source>
        <dbReference type="SAM" id="MobiDB-lite"/>
    </source>
</evidence>
<accession>A0A0B7NR62</accession>
<dbReference type="SUPFAM" id="SSF53448">
    <property type="entry name" value="Nucleotide-diphospho-sugar transferases"/>
    <property type="match status" value="1"/>
</dbReference>
<keyword evidence="10 15" id="KW-0518">Myosin</keyword>
<feature type="transmembrane region" description="Helical" evidence="17">
    <location>
        <begin position="1606"/>
        <end position="1627"/>
    </location>
</feature>
<dbReference type="InterPro" id="IPR036961">
    <property type="entry name" value="Kinesin_motor_dom_sf"/>
</dbReference>
<dbReference type="InterPro" id="IPR036037">
    <property type="entry name" value="MYSc_Myo17"/>
</dbReference>
<dbReference type="SUPFAM" id="SSF55856">
    <property type="entry name" value="Cytochrome b5-like heme/steroid binding domain"/>
    <property type="match status" value="1"/>
</dbReference>
<feature type="transmembrane region" description="Helical" evidence="17">
    <location>
        <begin position="1633"/>
        <end position="1654"/>
    </location>
</feature>
<dbReference type="Gene3D" id="6.20.240.20">
    <property type="match status" value="1"/>
</dbReference>
<proteinExistence type="inferred from homology"/>
<keyword evidence="14 15" id="KW-0009">Actin-binding</keyword>
<evidence type="ECO:0000256" key="3">
    <source>
        <dbReference type="ARBA" id="ARBA00022475"/>
    </source>
</evidence>
<evidence type="ECO:0000256" key="9">
    <source>
        <dbReference type="ARBA" id="ARBA00022989"/>
    </source>
</evidence>
<dbReference type="PROSITE" id="PS51456">
    <property type="entry name" value="MYOSIN_MOTOR"/>
    <property type="match status" value="1"/>
</dbReference>
<protein>
    <recommendedName>
        <fullName evidence="2">chitin synthase</fullName>
        <ecNumber evidence="2">2.4.1.16</ecNumber>
    </recommendedName>
</protein>
<feature type="region of interest" description="Actin-binding" evidence="15">
    <location>
        <begin position="616"/>
        <end position="638"/>
    </location>
</feature>
<dbReference type="GO" id="GO:0003774">
    <property type="term" value="F:cytoskeletal motor activity"/>
    <property type="evidence" value="ECO:0007669"/>
    <property type="project" value="UniProtKB-UniRule"/>
</dbReference>
<feature type="domain" description="Cytochrome b5 heme-binding" evidence="18">
    <location>
        <begin position="966"/>
        <end position="1024"/>
    </location>
</feature>
<dbReference type="InterPro" id="IPR036400">
    <property type="entry name" value="Cyt_B5-like_heme/steroid_sf"/>
</dbReference>
<dbReference type="Gene3D" id="3.10.120.10">
    <property type="entry name" value="Cytochrome b5-like heme/steroid binding domain"/>
    <property type="match status" value="1"/>
</dbReference>
<dbReference type="OrthoDB" id="370884at2759"/>
<keyword evidence="9 17" id="KW-1133">Transmembrane helix</keyword>
<dbReference type="InterPro" id="IPR001609">
    <property type="entry name" value="Myosin_head_motor_dom-like"/>
</dbReference>
<evidence type="ECO:0000256" key="12">
    <source>
        <dbReference type="ARBA" id="ARBA00023175"/>
    </source>
</evidence>
<feature type="binding site" evidence="15">
    <location>
        <begin position="102"/>
        <end position="109"/>
    </location>
    <ligand>
        <name>ATP</name>
        <dbReference type="ChEBI" id="CHEBI:30616"/>
    </ligand>
</feature>
<keyword evidence="13" id="KW-0325">Glycoprotein</keyword>
<feature type="compositionally biased region" description="Low complexity" evidence="16">
    <location>
        <begin position="1820"/>
        <end position="1831"/>
    </location>
</feature>
<evidence type="ECO:0000256" key="11">
    <source>
        <dbReference type="ARBA" id="ARBA00023136"/>
    </source>
</evidence>
<evidence type="ECO:0000259" key="19">
    <source>
        <dbReference type="PROSITE" id="PS51456"/>
    </source>
</evidence>
<keyword evidence="4" id="KW-0328">Glycosyltransferase</keyword>
<dbReference type="STRING" id="35722.A0A0B7NR62"/>
<evidence type="ECO:0000256" key="4">
    <source>
        <dbReference type="ARBA" id="ARBA00022676"/>
    </source>
</evidence>
<evidence type="ECO:0000256" key="6">
    <source>
        <dbReference type="ARBA" id="ARBA00022692"/>
    </source>
</evidence>
<dbReference type="InterPro" id="IPR001199">
    <property type="entry name" value="Cyt_B5-like_heme/steroid-bd"/>
</dbReference>
<dbReference type="Gene3D" id="1.10.10.820">
    <property type="match status" value="1"/>
</dbReference>
<dbReference type="GO" id="GO:0031505">
    <property type="term" value="P:fungal-type cell wall organization"/>
    <property type="evidence" value="ECO:0007669"/>
    <property type="project" value="TreeGrafter"/>
</dbReference>
<evidence type="ECO:0000313" key="21">
    <source>
        <dbReference type="Proteomes" id="UP000054107"/>
    </source>
</evidence>
<keyword evidence="21" id="KW-1185">Reference proteome</keyword>
<dbReference type="SMART" id="SM00242">
    <property type="entry name" value="MYSc"/>
    <property type="match status" value="1"/>
</dbReference>
<dbReference type="GO" id="GO:0004100">
    <property type="term" value="F:chitin synthase activity"/>
    <property type="evidence" value="ECO:0007669"/>
    <property type="project" value="UniProtKB-EC"/>
</dbReference>
<keyword evidence="11 17" id="KW-0472">Membrane</keyword>
<reference evidence="20 21" key="1">
    <citation type="submission" date="2014-09" db="EMBL/GenBank/DDBJ databases">
        <authorList>
            <person name="Ellenberger Sabrina"/>
        </authorList>
    </citation>
    <scope>NUCLEOTIDE SEQUENCE [LARGE SCALE GENOMIC DNA]</scope>
    <source>
        <strain evidence="20 21">CBS 412.66</strain>
    </source>
</reference>
<evidence type="ECO:0000313" key="20">
    <source>
        <dbReference type="EMBL" id="CEP17980.1"/>
    </source>
</evidence>
<dbReference type="Pfam" id="PF00063">
    <property type="entry name" value="Myosin_head"/>
    <property type="match status" value="1"/>
</dbReference>
<dbReference type="SUPFAM" id="SSF52540">
    <property type="entry name" value="P-loop containing nucleoside triphosphate hydrolases"/>
    <property type="match status" value="1"/>
</dbReference>
<feature type="transmembrane region" description="Helical" evidence="17">
    <location>
        <begin position="902"/>
        <end position="919"/>
    </location>
</feature>
<comment type="similarity">
    <text evidence="15">Belongs to the TRAFAC class myosin-kinesin ATPase superfamily. Myosin family.</text>
</comment>
<feature type="compositionally biased region" description="Basic residues" evidence="16">
    <location>
        <begin position="569"/>
        <end position="580"/>
    </location>
</feature>
<dbReference type="GO" id="GO:0006031">
    <property type="term" value="P:chitin biosynthetic process"/>
    <property type="evidence" value="ECO:0007669"/>
    <property type="project" value="TreeGrafter"/>
</dbReference>
<dbReference type="GO" id="GO:0005886">
    <property type="term" value="C:plasma membrane"/>
    <property type="evidence" value="ECO:0007669"/>
    <property type="project" value="UniProtKB-SubCell"/>
</dbReference>
<evidence type="ECO:0000256" key="15">
    <source>
        <dbReference type="PROSITE-ProRule" id="PRU00782"/>
    </source>
</evidence>
<dbReference type="Pfam" id="PF03142">
    <property type="entry name" value="Chitin_synth_2"/>
    <property type="match status" value="1"/>
</dbReference>
<evidence type="ECO:0000256" key="2">
    <source>
        <dbReference type="ARBA" id="ARBA00012543"/>
    </source>
</evidence>
<dbReference type="GO" id="GO:0016459">
    <property type="term" value="C:myosin complex"/>
    <property type="evidence" value="ECO:0007669"/>
    <property type="project" value="UniProtKB-KW"/>
</dbReference>
<dbReference type="InterPro" id="IPR027417">
    <property type="entry name" value="P-loop_NTPase"/>
</dbReference>
<feature type="transmembrane region" description="Helical" evidence="17">
    <location>
        <begin position="1211"/>
        <end position="1232"/>
    </location>
</feature>
<keyword evidence="8 15" id="KW-0067">ATP-binding</keyword>
<feature type="domain" description="Myosin motor" evidence="19">
    <location>
        <begin position="5"/>
        <end position="738"/>
    </location>
</feature>
<dbReference type="GO" id="GO:0003779">
    <property type="term" value="F:actin binding"/>
    <property type="evidence" value="ECO:0007669"/>
    <property type="project" value="UniProtKB-KW"/>
</dbReference>
<feature type="transmembrane region" description="Helical" evidence="17">
    <location>
        <begin position="1661"/>
        <end position="1684"/>
    </location>
</feature>
<dbReference type="SMART" id="SM01117">
    <property type="entry name" value="Cyt-b5"/>
    <property type="match status" value="2"/>
</dbReference>
<keyword evidence="6 17" id="KW-0812">Transmembrane</keyword>
<comment type="subcellular location">
    <subcellularLocation>
        <location evidence="1">Cell membrane</location>
        <topology evidence="1">Multi-pass membrane protein</topology>
    </subcellularLocation>
</comment>
<dbReference type="PROSITE" id="PS50255">
    <property type="entry name" value="CYTOCHROME_B5_2"/>
    <property type="match status" value="1"/>
</dbReference>
<dbReference type="PANTHER" id="PTHR22914:SF45">
    <property type="entry name" value="CHITIN SYNTHASE"/>
    <property type="match status" value="1"/>
</dbReference>
<dbReference type="Gene3D" id="1.20.58.530">
    <property type="match status" value="2"/>
</dbReference>
<organism evidence="20 21">
    <name type="scientific">Parasitella parasitica</name>
    <dbReference type="NCBI Taxonomy" id="35722"/>
    <lineage>
        <taxon>Eukaryota</taxon>
        <taxon>Fungi</taxon>
        <taxon>Fungi incertae sedis</taxon>
        <taxon>Mucoromycota</taxon>
        <taxon>Mucoromycotina</taxon>
        <taxon>Mucoromycetes</taxon>
        <taxon>Mucorales</taxon>
        <taxon>Mucorineae</taxon>
        <taxon>Mucoraceae</taxon>
        <taxon>Parasitella</taxon>
    </lineage>
</organism>
<evidence type="ECO:0000256" key="14">
    <source>
        <dbReference type="ARBA" id="ARBA00023203"/>
    </source>
</evidence>
<keyword evidence="5" id="KW-0808">Transferase</keyword>
<dbReference type="PANTHER" id="PTHR22914">
    <property type="entry name" value="CHITIN SYNTHASE"/>
    <property type="match status" value="1"/>
</dbReference>